<accession>A0A2Z2P8A6</accession>
<proteinExistence type="predicted"/>
<name>A0A2Z2P8A6_9GAMM</name>
<evidence type="ECO:0008006" key="3">
    <source>
        <dbReference type="Google" id="ProtNLM"/>
    </source>
</evidence>
<organism evidence="1 2">
    <name type="scientific">Granulosicoccus antarcticus IMCC3135</name>
    <dbReference type="NCBI Taxonomy" id="1192854"/>
    <lineage>
        <taxon>Bacteria</taxon>
        <taxon>Pseudomonadati</taxon>
        <taxon>Pseudomonadota</taxon>
        <taxon>Gammaproteobacteria</taxon>
        <taxon>Chromatiales</taxon>
        <taxon>Granulosicoccaceae</taxon>
        <taxon>Granulosicoccus</taxon>
    </lineage>
</organism>
<evidence type="ECO:0000313" key="2">
    <source>
        <dbReference type="Proteomes" id="UP000250079"/>
    </source>
</evidence>
<dbReference type="KEGG" id="gai:IMCC3135_30175"/>
<gene>
    <name evidence="1" type="ORF">IMCC3135_30175</name>
</gene>
<evidence type="ECO:0000313" key="1">
    <source>
        <dbReference type="EMBL" id="ASJ76084.1"/>
    </source>
</evidence>
<dbReference type="AlphaFoldDB" id="A0A2Z2P8A6"/>
<dbReference type="Gene3D" id="2.60.120.650">
    <property type="entry name" value="Cupin"/>
    <property type="match status" value="1"/>
</dbReference>
<reference evidence="1 2" key="1">
    <citation type="submission" date="2016-12" db="EMBL/GenBank/DDBJ databases">
        <authorList>
            <person name="Song W.-J."/>
            <person name="Kurnit D.M."/>
        </authorList>
    </citation>
    <scope>NUCLEOTIDE SEQUENCE [LARGE SCALE GENOMIC DNA]</scope>
    <source>
        <strain evidence="1 2">IMCC3135</strain>
    </source>
</reference>
<dbReference type="OrthoDB" id="7977346at2"/>
<keyword evidence="2" id="KW-1185">Reference proteome</keyword>
<dbReference type="EMBL" id="CP018632">
    <property type="protein sequence ID" value="ASJ76084.1"/>
    <property type="molecule type" value="Genomic_DNA"/>
</dbReference>
<dbReference type="Proteomes" id="UP000250079">
    <property type="component" value="Chromosome"/>
</dbReference>
<dbReference type="RefSeq" id="WP_088920902.1">
    <property type="nucleotide sequence ID" value="NZ_CP018632.1"/>
</dbReference>
<protein>
    <recommendedName>
        <fullName evidence="3">JmjC domain-containing protein</fullName>
    </recommendedName>
</protein>
<sequence>MSQSQVLHPIAWSDEEYQSFGKIPQVSKHRYHELPLFDTDVLIALLDAYPRKHLQAYTMGTDPKKNSDWRQVDIAEGTCGADLWRAAESGRIWLNLVNIESNRQEYRELIDSMYAHLGEHCPHLQNPKATHSALLISSPGAQVYYHLDAEPNMLWHLRGEKDVWLYPAMDPELVPQNYLEDIYAGEIGENLPYRTEFDKRAVKARLQPGDAASWPHNGPHRIVNVDMNVSLATSYYTPAVYQRQYVQLANRFILRNLGIQNRSMSEQGLVAAAKRMSYRVINKIRPFKRKERSAGYITDLQIDPDGPLGLRQLSEPRLASFGRKSAQSQEEQANAN</sequence>
<dbReference type="SUPFAM" id="SSF51197">
    <property type="entry name" value="Clavaminate synthase-like"/>
    <property type="match status" value="1"/>
</dbReference>